<feature type="compositionally biased region" description="Acidic residues" evidence="1">
    <location>
        <begin position="167"/>
        <end position="178"/>
    </location>
</feature>
<feature type="region of interest" description="Disordered" evidence="1">
    <location>
        <begin position="244"/>
        <end position="282"/>
    </location>
</feature>
<sequence>MASALTTCSVGGNVAHADINSKWQQFGRWSGWCWGDGYHSCQNSGIRYLADLPPRSFAERNGGCESCSGNGCDHVGCAEGGCDQAYMRPNNFYSAMDRGMVPLSNWMMPPMPPPLMSPIAPQRLQPSPALEPSLAENEESKEGESKEEESKEVDESSDEDKQAAADTDTDESAEEADIEAANTEPSTDDEPEEAEEMPSVLETRLSAPLNGELSITIPRPQIHLSEIPRSPVVVKLQSPVPVKRPTRLPMALPPTPKPQGGDVTVPVRHASREKPRRLPSVN</sequence>
<evidence type="ECO:0000313" key="2">
    <source>
        <dbReference type="EMBL" id="TWT84803.1"/>
    </source>
</evidence>
<dbReference type="EMBL" id="SJPJ01000001">
    <property type="protein sequence ID" value="TWT84803.1"/>
    <property type="molecule type" value="Genomic_DNA"/>
</dbReference>
<proteinExistence type="predicted"/>
<feature type="compositionally biased region" description="Basic residues" evidence="1">
    <location>
        <begin position="269"/>
        <end position="282"/>
    </location>
</feature>
<accession>A0A5C5ZE48</accession>
<dbReference type="AlphaFoldDB" id="A0A5C5ZE48"/>
<comment type="caution">
    <text evidence="2">The sequence shown here is derived from an EMBL/GenBank/DDBJ whole genome shotgun (WGS) entry which is preliminary data.</text>
</comment>
<organism evidence="2 3">
    <name type="scientific">Novipirellula herctigrandis</name>
    <dbReference type="NCBI Taxonomy" id="2527986"/>
    <lineage>
        <taxon>Bacteria</taxon>
        <taxon>Pseudomonadati</taxon>
        <taxon>Planctomycetota</taxon>
        <taxon>Planctomycetia</taxon>
        <taxon>Pirellulales</taxon>
        <taxon>Pirellulaceae</taxon>
        <taxon>Novipirellula</taxon>
    </lineage>
</organism>
<dbReference type="Proteomes" id="UP000315010">
    <property type="component" value="Unassembled WGS sequence"/>
</dbReference>
<evidence type="ECO:0000313" key="3">
    <source>
        <dbReference type="Proteomes" id="UP000315010"/>
    </source>
</evidence>
<evidence type="ECO:0000256" key="1">
    <source>
        <dbReference type="SAM" id="MobiDB-lite"/>
    </source>
</evidence>
<protein>
    <submittedName>
        <fullName evidence="2">Uncharacterized protein</fullName>
    </submittedName>
</protein>
<name>A0A5C5ZE48_9BACT</name>
<feature type="compositionally biased region" description="Acidic residues" evidence="1">
    <location>
        <begin position="186"/>
        <end position="196"/>
    </location>
</feature>
<keyword evidence="3" id="KW-1185">Reference proteome</keyword>
<gene>
    <name evidence="2" type="ORF">CA13_62840</name>
</gene>
<reference evidence="2 3" key="1">
    <citation type="submission" date="2019-02" db="EMBL/GenBank/DDBJ databases">
        <title>Deep-cultivation of Planctomycetes and their phenomic and genomic characterization uncovers novel biology.</title>
        <authorList>
            <person name="Wiegand S."/>
            <person name="Jogler M."/>
            <person name="Boedeker C."/>
            <person name="Pinto D."/>
            <person name="Vollmers J."/>
            <person name="Rivas-Marin E."/>
            <person name="Kohn T."/>
            <person name="Peeters S.H."/>
            <person name="Heuer A."/>
            <person name="Rast P."/>
            <person name="Oberbeckmann S."/>
            <person name="Bunk B."/>
            <person name="Jeske O."/>
            <person name="Meyerdierks A."/>
            <person name="Storesund J.E."/>
            <person name="Kallscheuer N."/>
            <person name="Luecker S."/>
            <person name="Lage O.M."/>
            <person name="Pohl T."/>
            <person name="Merkel B.J."/>
            <person name="Hornburger P."/>
            <person name="Mueller R.-W."/>
            <person name="Bruemmer F."/>
            <person name="Labrenz M."/>
            <person name="Spormann A.M."/>
            <person name="Op Den Camp H."/>
            <person name="Overmann J."/>
            <person name="Amann R."/>
            <person name="Jetten M.S.M."/>
            <person name="Mascher T."/>
            <person name="Medema M.H."/>
            <person name="Devos D.P."/>
            <person name="Kaster A.-K."/>
            <person name="Ovreas L."/>
            <person name="Rohde M."/>
            <person name="Galperin M.Y."/>
            <person name="Jogler C."/>
        </authorList>
    </citation>
    <scope>NUCLEOTIDE SEQUENCE [LARGE SCALE GENOMIC DNA]</scope>
    <source>
        <strain evidence="2 3">CA13</strain>
    </source>
</reference>
<feature type="region of interest" description="Disordered" evidence="1">
    <location>
        <begin position="117"/>
        <end position="205"/>
    </location>
</feature>
<feature type="compositionally biased region" description="Acidic residues" evidence="1">
    <location>
        <begin position="145"/>
        <end position="158"/>
    </location>
</feature>